<name>A0A1G5VCP1_9FIRM</name>
<sequence length="373" mass="39454">MLVNKRTKCRAILAAAVLTGFSYASVYGADITSPLSITDKDAVVNENINVGITPGNSAFHVVNIDKSASGGTVRINSQKINADIHNATGPQLRIDGIITNTGSVDKNSYRLTNASIGYEGTVDLADGLTITVDGTGTCPKIAGIYENGFESLYRSFGRGSLNTGKPANLTYNLGDNTTIMMHGQDIVTQEPDPFSQSVYYSQTGIINDGGIMNAGDNLNITSDVQGIYTLNASGINNTKYGQMHIGDNAVIKASGTLAKLSSGYGAEVYGIISRHNHAWEDESTNKGRQLITLGKNAEITVDFNSQGTAAGSPASIMEAAIYLSTTDFTADNHLHLITTQENSGIGTYGLVAWNQCKANIGDDFQVDVTTKGK</sequence>
<dbReference type="GeneID" id="87755573"/>
<dbReference type="Proteomes" id="UP000199689">
    <property type="component" value="Unassembled WGS sequence"/>
</dbReference>
<organism evidence="2 3">
    <name type="scientific">Allisonella histaminiformans</name>
    <dbReference type="NCBI Taxonomy" id="209880"/>
    <lineage>
        <taxon>Bacteria</taxon>
        <taxon>Bacillati</taxon>
        <taxon>Bacillota</taxon>
        <taxon>Negativicutes</taxon>
        <taxon>Veillonellales</taxon>
        <taxon>Veillonellaceae</taxon>
        <taxon>Allisonella</taxon>
    </lineage>
</organism>
<reference evidence="2 3" key="1">
    <citation type="submission" date="2016-10" db="EMBL/GenBank/DDBJ databases">
        <authorList>
            <person name="de Groot N.N."/>
        </authorList>
    </citation>
    <scope>NUCLEOTIDE SEQUENCE [LARGE SCALE GENOMIC DNA]</scope>
    <source>
        <strain evidence="2 3">DSM 15230</strain>
    </source>
</reference>
<evidence type="ECO:0000313" key="2">
    <source>
        <dbReference type="EMBL" id="SDA43438.1"/>
    </source>
</evidence>
<keyword evidence="3" id="KW-1185">Reference proteome</keyword>
<feature type="signal peptide" evidence="1">
    <location>
        <begin position="1"/>
        <end position="24"/>
    </location>
</feature>
<dbReference type="AlphaFoldDB" id="A0A1G5VCP1"/>
<evidence type="ECO:0000256" key="1">
    <source>
        <dbReference type="SAM" id="SignalP"/>
    </source>
</evidence>
<dbReference type="EMBL" id="FMXA01000006">
    <property type="protein sequence ID" value="SDA43438.1"/>
    <property type="molecule type" value="Genomic_DNA"/>
</dbReference>
<gene>
    <name evidence="2" type="ORF">SAMN02910343_00531</name>
</gene>
<feature type="chain" id="PRO_5039356161" evidence="1">
    <location>
        <begin position="25"/>
        <end position="373"/>
    </location>
</feature>
<keyword evidence="1" id="KW-0732">Signal</keyword>
<protein>
    <submittedName>
        <fullName evidence="2">Uncharacterized protein</fullName>
    </submittedName>
</protein>
<dbReference type="RefSeq" id="WP_091363566.1">
    <property type="nucleotide sequence ID" value="NZ_FMXA01000006.1"/>
</dbReference>
<proteinExistence type="predicted"/>
<evidence type="ECO:0000313" key="3">
    <source>
        <dbReference type="Proteomes" id="UP000199689"/>
    </source>
</evidence>
<dbReference type="STRING" id="209880.SAMN02910343_00531"/>
<accession>A0A1G5VCP1</accession>